<keyword evidence="4" id="KW-1185">Reference proteome</keyword>
<dbReference type="NCBIfam" id="NF033580">
    <property type="entry name" value="transpos_IS5_3"/>
    <property type="match status" value="1"/>
</dbReference>
<dbReference type="InterPro" id="IPR025161">
    <property type="entry name" value="IS402-like_dom"/>
</dbReference>
<dbReference type="Pfam" id="PF01609">
    <property type="entry name" value="DDE_Tnp_1"/>
    <property type="match status" value="1"/>
</dbReference>
<evidence type="ECO:0000313" key="4">
    <source>
        <dbReference type="Proteomes" id="UP001193734"/>
    </source>
</evidence>
<evidence type="ECO:0000259" key="1">
    <source>
        <dbReference type="Pfam" id="PF01609"/>
    </source>
</evidence>
<dbReference type="InterPro" id="IPR002559">
    <property type="entry name" value="Transposase_11"/>
</dbReference>
<dbReference type="EMBL" id="JABKKE010000002">
    <property type="protein sequence ID" value="NPE13097.1"/>
    <property type="molecule type" value="Genomic_DNA"/>
</dbReference>
<feature type="domain" description="Transposase IS4-like" evidence="1">
    <location>
        <begin position="104"/>
        <end position="249"/>
    </location>
</feature>
<evidence type="ECO:0000259" key="2">
    <source>
        <dbReference type="Pfam" id="PF13340"/>
    </source>
</evidence>
<protein>
    <submittedName>
        <fullName evidence="3">IS5 family transposase</fullName>
    </submittedName>
</protein>
<dbReference type="PANTHER" id="PTHR30007:SF0">
    <property type="entry name" value="TRANSPOSASE"/>
    <property type="match status" value="1"/>
</dbReference>
<name>A0ABX2AUM4_9BACT</name>
<feature type="domain" description="Insertion element IS402-like" evidence="2">
    <location>
        <begin position="16"/>
        <end position="85"/>
    </location>
</feature>
<comment type="caution">
    <text evidence="3">The sequence shown here is derived from an EMBL/GenBank/DDBJ whole genome shotgun (WGS) entry which is preliminary data.</text>
</comment>
<dbReference type="Pfam" id="PF13340">
    <property type="entry name" value="DUF4096"/>
    <property type="match status" value="1"/>
</dbReference>
<gene>
    <name evidence="3" type="ORF">HPS55_01910</name>
</gene>
<evidence type="ECO:0000313" key="3">
    <source>
        <dbReference type="EMBL" id="NPE13097.1"/>
    </source>
</evidence>
<dbReference type="RefSeq" id="WP_172176648.1">
    <property type="nucleotide sequence ID" value="NZ_CASGIA010000001.1"/>
</dbReference>
<proteinExistence type="predicted"/>
<dbReference type="GeneID" id="82156512"/>
<accession>A0ABX2AUM4</accession>
<sequence>MTKYAVLDKDTIKSEIMPHLSVAKKGFITKFDLVEIVNAILYKLKSGCQWRLLPMGHLFSGEIPSWNTVFHHYRKWSTNDEWQAVYSRILSKGKKSLDLSLSHIDGSHTPAYRGGEKVEYQGRKKRSTTNALFFTDNQGIPLEMSEPQSGNHADLYDIENRIDEIVGQLKASDIPVDGLFCDLDAGFDGKELRRALDSHGIISNVCPNPRNGWEKTEKRLFDEKMYRERWKIERTNAWMDGFKAVLTRFDTTVSSWKGWNFIAFIVIFLKKFHKSN</sequence>
<organism evidence="3 4">
    <name type="scientific">Xylanibacter rodentium</name>
    <dbReference type="NCBI Taxonomy" id="2736289"/>
    <lineage>
        <taxon>Bacteria</taxon>
        <taxon>Pseudomonadati</taxon>
        <taxon>Bacteroidota</taxon>
        <taxon>Bacteroidia</taxon>
        <taxon>Bacteroidales</taxon>
        <taxon>Prevotellaceae</taxon>
        <taxon>Xylanibacter</taxon>
    </lineage>
</organism>
<dbReference type="Proteomes" id="UP001193734">
    <property type="component" value="Unassembled WGS sequence"/>
</dbReference>
<reference evidence="3 4" key="1">
    <citation type="submission" date="2020-05" db="EMBL/GenBank/DDBJ databases">
        <title>Distinct polysaccharide utilization as determinants for interspecies competition between intestinal Prevotella spp.</title>
        <authorList>
            <person name="Galvez E.J.C."/>
            <person name="Iljazovic A."/>
            <person name="Strowig T."/>
        </authorList>
    </citation>
    <scope>NUCLEOTIDE SEQUENCE [LARGE SCALE GENOMIC DNA]</scope>
    <source>
        <strain evidence="3 4">PROD</strain>
    </source>
</reference>
<dbReference type="PANTHER" id="PTHR30007">
    <property type="entry name" value="PHP DOMAIN PROTEIN"/>
    <property type="match status" value="1"/>
</dbReference>